<evidence type="ECO:0000256" key="1">
    <source>
        <dbReference type="ARBA" id="ARBA00004442"/>
    </source>
</evidence>
<evidence type="ECO:0000256" key="2">
    <source>
        <dbReference type="ARBA" id="ARBA00023136"/>
    </source>
</evidence>
<dbReference type="Proteomes" id="UP000705230">
    <property type="component" value="Unassembled WGS sequence"/>
</dbReference>
<comment type="subcellular location">
    <subcellularLocation>
        <location evidence="1 4">Cell outer membrane</location>
    </subcellularLocation>
</comment>
<accession>A0A937M303</accession>
<proteinExistence type="inferred from homology"/>
<evidence type="ECO:0000259" key="6">
    <source>
        <dbReference type="Pfam" id="PF07715"/>
    </source>
</evidence>
<dbReference type="SUPFAM" id="SSF56935">
    <property type="entry name" value="Porins"/>
    <property type="match status" value="1"/>
</dbReference>
<comment type="caution">
    <text evidence="7">The sequence shown here is derived from an EMBL/GenBank/DDBJ whole genome shotgun (WGS) entry which is preliminary data.</text>
</comment>
<keyword evidence="2 4" id="KW-0472">Membrane</keyword>
<keyword evidence="4" id="KW-0798">TonB box</keyword>
<organism evidence="7 8">
    <name type="scientific">SAR86 cluster bacterium</name>
    <dbReference type="NCBI Taxonomy" id="2030880"/>
    <lineage>
        <taxon>Bacteria</taxon>
        <taxon>Pseudomonadati</taxon>
        <taxon>Pseudomonadota</taxon>
        <taxon>Gammaproteobacteria</taxon>
        <taxon>SAR86 cluster</taxon>
    </lineage>
</organism>
<evidence type="ECO:0000259" key="5">
    <source>
        <dbReference type="Pfam" id="PF00593"/>
    </source>
</evidence>
<name>A0A937M303_9GAMM</name>
<dbReference type="AlphaFoldDB" id="A0A937M303"/>
<dbReference type="Gene3D" id="2.170.130.10">
    <property type="entry name" value="TonB-dependent receptor, plug domain"/>
    <property type="match status" value="1"/>
</dbReference>
<reference evidence="7" key="1">
    <citation type="submission" date="2020-10" db="EMBL/GenBank/DDBJ databases">
        <title>Microbiome of the Black Sea water column analyzed by genome centric metagenomics.</title>
        <authorList>
            <person name="Cabello-Yeves P.J."/>
            <person name="Callieri C."/>
            <person name="Picazo A."/>
            <person name="Mehrshad M."/>
            <person name="Haro-Moreno J.M."/>
            <person name="Roda-Garcia J."/>
            <person name="Dzembekova N."/>
            <person name="Slabakova V."/>
            <person name="Slabakova N."/>
            <person name="Moncheva S."/>
            <person name="Rodriguez-Valera F."/>
        </authorList>
    </citation>
    <scope>NUCLEOTIDE SEQUENCE</scope>
    <source>
        <strain evidence="7">BS30m-G43</strain>
    </source>
</reference>
<dbReference type="Pfam" id="PF07715">
    <property type="entry name" value="Plug"/>
    <property type="match status" value="1"/>
</dbReference>
<dbReference type="EMBL" id="JADHSG010000011">
    <property type="protein sequence ID" value="MBL6903704.1"/>
    <property type="molecule type" value="Genomic_DNA"/>
</dbReference>
<dbReference type="Pfam" id="PF00593">
    <property type="entry name" value="TonB_dep_Rec_b-barrel"/>
    <property type="match status" value="1"/>
</dbReference>
<dbReference type="GO" id="GO:0009279">
    <property type="term" value="C:cell outer membrane"/>
    <property type="evidence" value="ECO:0007669"/>
    <property type="project" value="UniProtKB-SubCell"/>
</dbReference>
<dbReference type="Gene3D" id="2.40.170.20">
    <property type="entry name" value="TonB-dependent receptor, beta-barrel domain"/>
    <property type="match status" value="1"/>
</dbReference>
<feature type="domain" description="TonB-dependent receptor plug" evidence="6">
    <location>
        <begin position="46"/>
        <end position="145"/>
    </location>
</feature>
<dbReference type="InterPro" id="IPR000531">
    <property type="entry name" value="Beta-barrel_TonB"/>
</dbReference>
<evidence type="ECO:0000256" key="4">
    <source>
        <dbReference type="RuleBase" id="RU003357"/>
    </source>
</evidence>
<dbReference type="PANTHER" id="PTHR40980">
    <property type="entry name" value="PLUG DOMAIN-CONTAINING PROTEIN"/>
    <property type="match status" value="1"/>
</dbReference>
<dbReference type="NCBIfam" id="TIGR01782">
    <property type="entry name" value="TonB-Xanth-Caul"/>
    <property type="match status" value="1"/>
</dbReference>
<gene>
    <name evidence="7" type="ORF">ISR29_05835</name>
</gene>
<comment type="similarity">
    <text evidence="4">Belongs to the TonB-dependent receptor family.</text>
</comment>
<dbReference type="InterPro" id="IPR010104">
    <property type="entry name" value="TonB_rcpt_bac"/>
</dbReference>
<dbReference type="InterPro" id="IPR037066">
    <property type="entry name" value="Plug_dom_sf"/>
</dbReference>
<dbReference type="InterPro" id="IPR012910">
    <property type="entry name" value="Plug_dom"/>
</dbReference>
<dbReference type="PANTHER" id="PTHR40980:SF3">
    <property type="entry name" value="TONB-DEPENDENT RECEPTOR-LIKE BETA-BARREL DOMAIN-CONTAINING PROTEIN"/>
    <property type="match status" value="1"/>
</dbReference>
<protein>
    <submittedName>
        <fullName evidence="7">TonB-dependent receptor</fullName>
    </submittedName>
</protein>
<dbReference type="InterPro" id="IPR036942">
    <property type="entry name" value="Beta-barrel_TonB_sf"/>
</dbReference>
<keyword evidence="3" id="KW-0998">Cell outer membrane</keyword>
<evidence type="ECO:0000313" key="8">
    <source>
        <dbReference type="Proteomes" id="UP000705230"/>
    </source>
</evidence>
<keyword evidence="7" id="KW-0675">Receptor</keyword>
<evidence type="ECO:0000313" key="7">
    <source>
        <dbReference type="EMBL" id="MBL6903704.1"/>
    </source>
</evidence>
<sequence length="992" mass="108063">MVLLPLSTSLLAQDSDETEKVEEVEEIVTTGIKSSLISAIDIKRNNVGVMEAITAEDFGKFPDGNLAESLARVSGVGIDRSNLEGEGVAVRGFGPELNLVTLNGRQMPTVPGQWGGGRSFNFGDIASPGVSAVELFKSTNNALPSGGIGSTINMVTTKPLMIDGTKVAISVGTVHDTSSTTSETPEVSLLYATNKDYWGFSFSGSYQDRNNREEGTRDSNWLIPSRMAALEGYNRVTPNQTGITNNNTRADGATFYQEPTAYQIKDNDRLRKNAQLTFQFAFSDNVVSTFDYTYSGVEFSSIGTMFGSWLGGWDTQSGTVNSNGVFTDVVVANRSYDHQLIWGNTDSANKSIGFNTEFVVNDSLVVTFDAHHSVAIKNGTELPNEMGMSTTKKATVTHTNGGASGINSFAYDNTFDSSDYYISNIYARDAYKKNEMNQYQLKGEWINLEGGLVSSVDFGISTTKSKFYDERYENANSLQGPSADDFSDSLFVKTDLGDFMDAFNTTLGTSYYFSVDKDAAVAAFVAAGGSADPGAVDSNERVSEDLESAFIQFNMETELLGKPLNIIAGVRYESSDTTSTSLEARPDLIRVDFINGVQYVASGGIIDAPRFGSTEDTLPSIAASYALSDNEVIRFSASKTIARPSLQDKRSQLSYGNADFWNPTANGGNPNLQSLKSNNYDLAYENYYAEGSYYAANIFVKEISDFVSSSTVSGVSVNGLTNAAYGENIMAARACMQEWVDAGRPGTAAGDPSGVVHCVSQQALWAQGWMNDNQHAMWVALAKAAHGGTLPEFWNVYWAQDAGMSSPNCNDGGWWRCNPGYIDSTANDPLALFSVTRPNNLQEGDVSGLEITVQHLFEGTPYGMQFNATKITGGDVDIDRDDIGEQFILPGFGDAGNLSVFYEDDVHTFRVAANYRGETVAGFGNYQQPLYVEARTQIDATYQYRVNENTTIFVDMMNINDETTRLHARYSEMLFLSQDHGPIYKLGFRSNF</sequence>
<evidence type="ECO:0000256" key="3">
    <source>
        <dbReference type="ARBA" id="ARBA00023237"/>
    </source>
</evidence>
<feature type="domain" description="TonB-dependent receptor-like beta-barrel" evidence="5">
    <location>
        <begin position="397"/>
        <end position="723"/>
    </location>
</feature>